<dbReference type="RefSeq" id="WP_076980298.1">
    <property type="nucleotide sequence ID" value="NZ_CP019124.1"/>
</dbReference>
<reference evidence="1 2" key="1">
    <citation type="submission" date="2017-01" db="EMBL/GenBank/DDBJ databases">
        <title>Genomic analysis of Xuhuaishuia manganoxidans DY6-4.</title>
        <authorList>
            <person name="Wang X."/>
        </authorList>
    </citation>
    <scope>NUCLEOTIDE SEQUENCE [LARGE SCALE GENOMIC DNA]</scope>
    <source>
        <strain evidence="1 2">DY6-4</strain>
    </source>
</reference>
<protein>
    <submittedName>
        <fullName evidence="1">Uncharacterized protein</fullName>
    </submittedName>
</protein>
<dbReference type="OrthoDB" id="7822309at2"/>
<name>A0A1U7DJW0_9RHOB</name>
<proteinExistence type="predicted"/>
<organism evidence="1 2">
    <name type="scientific">Brevirhabdus pacifica</name>
    <dbReference type="NCBI Taxonomy" id="1267768"/>
    <lineage>
        <taxon>Bacteria</taxon>
        <taxon>Pseudomonadati</taxon>
        <taxon>Pseudomonadota</taxon>
        <taxon>Alphaproteobacteria</taxon>
        <taxon>Rhodobacterales</taxon>
        <taxon>Paracoccaceae</taxon>
        <taxon>Brevirhabdus</taxon>
    </lineage>
</organism>
<evidence type="ECO:0000313" key="1">
    <source>
        <dbReference type="EMBL" id="APX90280.1"/>
    </source>
</evidence>
<dbReference type="STRING" id="1267768.BV394_11550"/>
<sequence length="337" mass="36953">MTALDAYEKLECLGTWRRDRRAQRRDVAVSIGNASLVISDLNDTALAHWSLAAVNRLNPGERPALFSPDQEAGELLELDEELIIDAIEQVRRAVRRQRPQPGRVRLLSFVAITAAVLIFSVFLLPGILRQHTVRVVPEVTRAAIGETLLRKVEALAGSECRSPGTQPVLAAMRDRLTGLDRGRIIILSGDLRTPQHLPGGLIVLNRYVVEDHDGPEVLAGHALAEGLRARDRDPLDRLLQEVGAWPTLRLLTTGEVSDATLESYAETLLASRPAPLSDERLLATFEATGVPATPYALAQDETGTTTLPLIEGDPFRDRLAEPLMSDADWIRLQGICS</sequence>
<evidence type="ECO:0000313" key="2">
    <source>
        <dbReference type="Proteomes" id="UP000187266"/>
    </source>
</evidence>
<accession>A0A2M9D556</accession>
<dbReference type="Proteomes" id="UP000187266">
    <property type="component" value="Chromosome"/>
</dbReference>
<accession>A0A1U7DJW0</accession>
<dbReference type="AlphaFoldDB" id="A0A1U7DJW0"/>
<gene>
    <name evidence="1" type="ORF">BV394_11550</name>
</gene>
<keyword evidence="2" id="KW-1185">Reference proteome</keyword>
<dbReference type="EMBL" id="CP019124">
    <property type="protein sequence ID" value="APX90280.1"/>
    <property type="molecule type" value="Genomic_DNA"/>
</dbReference>